<organism evidence="1 2">
    <name type="scientific">Caballeronia catudaia</name>
    <dbReference type="NCBI Taxonomy" id="1777136"/>
    <lineage>
        <taxon>Bacteria</taxon>
        <taxon>Pseudomonadati</taxon>
        <taxon>Pseudomonadota</taxon>
        <taxon>Betaproteobacteria</taxon>
        <taxon>Burkholderiales</taxon>
        <taxon>Burkholderiaceae</taxon>
        <taxon>Caballeronia</taxon>
    </lineage>
</organism>
<reference evidence="1" key="1">
    <citation type="submission" date="2016-01" db="EMBL/GenBank/DDBJ databases">
        <authorList>
            <person name="Peeters C."/>
        </authorList>
    </citation>
    <scope>NUCLEOTIDE SEQUENCE [LARGE SCALE GENOMIC DNA]</scope>
    <source>
        <strain evidence="1">LMG 29318</strain>
    </source>
</reference>
<sequence length="73" mass="7625">MGKRFGLDTPVSDRAAIELDGLIALLQLLGTEEVSGSFSQLDTVTQVAIFGALEDIARSAHTVIVEGAEVSHG</sequence>
<dbReference type="OrthoDB" id="9114967at2"/>
<dbReference type="AlphaFoldDB" id="A0A158DQK1"/>
<dbReference type="Proteomes" id="UP000054870">
    <property type="component" value="Unassembled WGS sequence"/>
</dbReference>
<keyword evidence="2" id="KW-1185">Reference proteome</keyword>
<comment type="caution">
    <text evidence="1">The sequence shown here is derived from an EMBL/GenBank/DDBJ whole genome shotgun (WGS) entry which is preliminary data.</text>
</comment>
<dbReference type="RefSeq" id="WP_061128627.1">
    <property type="nucleotide sequence ID" value="NZ_FCOF02000091.1"/>
</dbReference>
<dbReference type="EMBL" id="FCOF02000091">
    <property type="protein sequence ID" value="SAK96845.1"/>
    <property type="molecule type" value="Genomic_DNA"/>
</dbReference>
<name>A0A158DQK1_9BURK</name>
<evidence type="ECO:0000313" key="2">
    <source>
        <dbReference type="Proteomes" id="UP000054870"/>
    </source>
</evidence>
<proteinExistence type="predicted"/>
<protein>
    <submittedName>
        <fullName evidence="1">Uncharacterized protein</fullName>
    </submittedName>
</protein>
<evidence type="ECO:0000313" key="1">
    <source>
        <dbReference type="EMBL" id="SAK96845.1"/>
    </source>
</evidence>
<gene>
    <name evidence="1" type="ORF">AWB75_07053</name>
</gene>
<accession>A0A158DQK1</accession>